<sequence length="109" mass="12176">MSEMPLQLIRKLMEPCKGTAIVGRVKELMRTTPAHYTTSMPKGISAVHRTIGFKFRQPVLLFSHPLYSSMGNTCIGITNASSTVLVFGIYYNINFYNGIITSKTCKKIL</sequence>
<evidence type="ECO:0000313" key="1">
    <source>
        <dbReference type="EMBL" id="GIY34312.1"/>
    </source>
</evidence>
<evidence type="ECO:0000313" key="2">
    <source>
        <dbReference type="Proteomes" id="UP001054945"/>
    </source>
</evidence>
<dbReference type="Proteomes" id="UP001054945">
    <property type="component" value="Unassembled WGS sequence"/>
</dbReference>
<proteinExistence type="predicted"/>
<gene>
    <name evidence="1" type="ORF">CEXT_524981</name>
</gene>
<comment type="caution">
    <text evidence="1">The sequence shown here is derived from an EMBL/GenBank/DDBJ whole genome shotgun (WGS) entry which is preliminary data.</text>
</comment>
<dbReference type="EMBL" id="BPLR01009753">
    <property type="protein sequence ID" value="GIY34312.1"/>
    <property type="molecule type" value="Genomic_DNA"/>
</dbReference>
<keyword evidence="2" id="KW-1185">Reference proteome</keyword>
<name>A0AAV4SLD8_CAEEX</name>
<organism evidence="1 2">
    <name type="scientific">Caerostris extrusa</name>
    <name type="common">Bark spider</name>
    <name type="synonym">Caerostris bankana</name>
    <dbReference type="NCBI Taxonomy" id="172846"/>
    <lineage>
        <taxon>Eukaryota</taxon>
        <taxon>Metazoa</taxon>
        <taxon>Ecdysozoa</taxon>
        <taxon>Arthropoda</taxon>
        <taxon>Chelicerata</taxon>
        <taxon>Arachnida</taxon>
        <taxon>Araneae</taxon>
        <taxon>Araneomorphae</taxon>
        <taxon>Entelegynae</taxon>
        <taxon>Araneoidea</taxon>
        <taxon>Araneidae</taxon>
        <taxon>Caerostris</taxon>
    </lineage>
</organism>
<protein>
    <submittedName>
        <fullName evidence="1">Uncharacterized protein</fullName>
    </submittedName>
</protein>
<accession>A0AAV4SLD8</accession>
<dbReference type="AlphaFoldDB" id="A0AAV4SLD8"/>
<reference evidence="1 2" key="1">
    <citation type="submission" date="2021-06" db="EMBL/GenBank/DDBJ databases">
        <title>Caerostris extrusa draft genome.</title>
        <authorList>
            <person name="Kono N."/>
            <person name="Arakawa K."/>
        </authorList>
    </citation>
    <scope>NUCLEOTIDE SEQUENCE [LARGE SCALE GENOMIC DNA]</scope>
</reference>